<evidence type="ECO:0000256" key="1">
    <source>
        <dbReference type="ARBA" id="ARBA00004202"/>
    </source>
</evidence>
<feature type="domain" description="ABC transporter" evidence="10">
    <location>
        <begin position="2"/>
        <end position="238"/>
    </location>
</feature>
<dbReference type="FunFam" id="3.40.50.300:FF:000134">
    <property type="entry name" value="Iron-enterobactin ABC transporter ATP-binding protein"/>
    <property type="match status" value="1"/>
</dbReference>
<dbReference type="GO" id="GO:0016887">
    <property type="term" value="F:ATP hydrolysis activity"/>
    <property type="evidence" value="ECO:0007669"/>
    <property type="project" value="InterPro"/>
</dbReference>
<dbReference type="Gene3D" id="3.40.50.300">
    <property type="entry name" value="P-loop containing nucleotide triphosphate hydrolases"/>
    <property type="match status" value="1"/>
</dbReference>
<dbReference type="PANTHER" id="PTHR42771">
    <property type="entry name" value="IRON(3+)-HYDROXAMATE IMPORT ATP-BINDING PROTEIN FHUC"/>
    <property type="match status" value="1"/>
</dbReference>
<dbReference type="SUPFAM" id="SSF52540">
    <property type="entry name" value="P-loop containing nucleoside triphosphate hydrolases"/>
    <property type="match status" value="1"/>
</dbReference>
<dbReference type="PROSITE" id="PS50893">
    <property type="entry name" value="ABC_TRANSPORTER_2"/>
    <property type="match status" value="1"/>
</dbReference>
<evidence type="ECO:0000256" key="4">
    <source>
        <dbReference type="ARBA" id="ARBA00022496"/>
    </source>
</evidence>
<keyword evidence="2" id="KW-0813">Transport</keyword>
<dbReference type="PROSITE" id="PS00211">
    <property type="entry name" value="ABC_TRANSPORTER_1"/>
    <property type="match status" value="1"/>
</dbReference>
<comment type="caution">
    <text evidence="11">The sequence shown here is derived from an EMBL/GenBank/DDBJ whole genome shotgun (WGS) entry which is preliminary data.</text>
</comment>
<keyword evidence="6 11" id="KW-0067">ATP-binding</keyword>
<organism evidence="11 12">
    <name type="scientific">Gottschalkia purinilytica</name>
    <name type="common">Clostridium purinilyticum</name>
    <dbReference type="NCBI Taxonomy" id="1503"/>
    <lineage>
        <taxon>Bacteria</taxon>
        <taxon>Bacillati</taxon>
        <taxon>Bacillota</taxon>
        <taxon>Tissierellia</taxon>
        <taxon>Tissierellales</taxon>
        <taxon>Gottschalkiaceae</taxon>
        <taxon>Gottschalkia</taxon>
    </lineage>
</organism>
<evidence type="ECO:0000256" key="9">
    <source>
        <dbReference type="ARBA" id="ARBA00023136"/>
    </source>
</evidence>
<keyword evidence="12" id="KW-1185">Reference proteome</keyword>
<sequence length="259" mass="29209">MLKINDLSVGYGNRTIVQNFNTNIKKGDIVTIIGPNGSGKSTVLKAIGRLLKWQNGCIYLDGKSVMDMNNKEIARTMACLSQHNSCPSDMTVRQLVTFGRHPHKGWFQSIKEDDEDIINWALESTNILKLQEKKLINLSGGERQRAWIAMALAQKPKVLLLDEPTTYLDVSNQIEILELVQQLNKSMDLTVVMVLHDLNQAAKYSHRVLVVKNGDIQVEGSPKAVLSRELIRHVYKVDMDILQGVSGEELIFIPKRVYK</sequence>
<dbReference type="RefSeq" id="WP_050355384.1">
    <property type="nucleotide sequence ID" value="NZ_LGSS01000008.1"/>
</dbReference>
<dbReference type="InterPro" id="IPR003593">
    <property type="entry name" value="AAA+_ATPase"/>
</dbReference>
<keyword evidence="4" id="KW-0410">Iron transport</keyword>
<evidence type="ECO:0000259" key="10">
    <source>
        <dbReference type="PROSITE" id="PS50893"/>
    </source>
</evidence>
<dbReference type="EMBL" id="LGSS01000008">
    <property type="protein sequence ID" value="KNF08282.1"/>
    <property type="molecule type" value="Genomic_DNA"/>
</dbReference>
<evidence type="ECO:0000256" key="3">
    <source>
        <dbReference type="ARBA" id="ARBA00022475"/>
    </source>
</evidence>
<proteinExistence type="predicted"/>
<dbReference type="GO" id="GO:0006826">
    <property type="term" value="P:iron ion transport"/>
    <property type="evidence" value="ECO:0007669"/>
    <property type="project" value="UniProtKB-KW"/>
</dbReference>
<dbReference type="EC" id="3.6.3.34" evidence="11"/>
<keyword evidence="3" id="KW-1003">Cell membrane</keyword>
<evidence type="ECO:0000256" key="6">
    <source>
        <dbReference type="ARBA" id="ARBA00022840"/>
    </source>
</evidence>
<keyword evidence="7" id="KW-0408">Iron</keyword>
<dbReference type="PATRIC" id="fig|1503.3.peg.3186"/>
<dbReference type="STRING" id="1503.CLPU_8c00470"/>
<dbReference type="InterPro" id="IPR003439">
    <property type="entry name" value="ABC_transporter-like_ATP-bd"/>
</dbReference>
<evidence type="ECO:0000313" key="11">
    <source>
        <dbReference type="EMBL" id="KNF08282.1"/>
    </source>
</evidence>
<comment type="subcellular location">
    <subcellularLocation>
        <location evidence="1">Cell membrane</location>
        <topology evidence="1">Peripheral membrane protein</topology>
    </subcellularLocation>
</comment>
<dbReference type="InterPro" id="IPR017871">
    <property type="entry name" value="ABC_transporter-like_CS"/>
</dbReference>
<dbReference type="OrthoDB" id="9787851at2"/>
<evidence type="ECO:0000313" key="12">
    <source>
        <dbReference type="Proteomes" id="UP000037267"/>
    </source>
</evidence>
<keyword evidence="11" id="KW-0378">Hydrolase</keyword>
<evidence type="ECO:0000256" key="8">
    <source>
        <dbReference type="ARBA" id="ARBA00023065"/>
    </source>
</evidence>
<dbReference type="CDD" id="cd03214">
    <property type="entry name" value="ABC_Iron-Siderophores_B12_Hemin"/>
    <property type="match status" value="1"/>
</dbReference>
<keyword evidence="5" id="KW-0547">Nucleotide-binding</keyword>
<dbReference type="Pfam" id="PF00005">
    <property type="entry name" value="ABC_tran"/>
    <property type="match status" value="1"/>
</dbReference>
<dbReference type="InterPro" id="IPR051535">
    <property type="entry name" value="Siderophore_ABC-ATPase"/>
</dbReference>
<dbReference type="SMART" id="SM00382">
    <property type="entry name" value="AAA"/>
    <property type="match status" value="1"/>
</dbReference>
<keyword evidence="9" id="KW-0472">Membrane</keyword>
<protein>
    <submittedName>
        <fullName evidence="11">Ferrichrome ABC transporter ATP-binding protein FhuC</fullName>
        <ecNumber evidence="11">3.6.3.34</ecNumber>
    </submittedName>
</protein>
<dbReference type="Proteomes" id="UP000037267">
    <property type="component" value="Unassembled WGS sequence"/>
</dbReference>
<keyword evidence="8" id="KW-0406">Ion transport</keyword>
<dbReference type="InterPro" id="IPR027417">
    <property type="entry name" value="P-loop_NTPase"/>
</dbReference>
<accession>A0A0L0WA16</accession>
<dbReference type="AlphaFoldDB" id="A0A0L0WA16"/>
<dbReference type="GO" id="GO:0005524">
    <property type="term" value="F:ATP binding"/>
    <property type="evidence" value="ECO:0007669"/>
    <property type="project" value="UniProtKB-KW"/>
</dbReference>
<name>A0A0L0WA16_GOTPU</name>
<dbReference type="PANTHER" id="PTHR42771:SF4">
    <property type="entry name" value="IRON(3+)-HYDROXAMATE IMPORT ATP-BINDING PROTEIN FHUC"/>
    <property type="match status" value="1"/>
</dbReference>
<reference evidence="12" key="1">
    <citation type="submission" date="2015-07" db="EMBL/GenBank/DDBJ databases">
        <title>Draft genome sequence of the purine-degrading Gottschalkia purinilyticum DSM 1384 (formerly Clostridium purinilyticum).</title>
        <authorList>
            <person name="Poehlein A."/>
            <person name="Schiel-Bengelsdorf B."/>
            <person name="Bengelsdorf F.R."/>
            <person name="Daniel R."/>
            <person name="Duerre P."/>
        </authorList>
    </citation>
    <scope>NUCLEOTIDE SEQUENCE [LARGE SCALE GENOMIC DNA]</scope>
    <source>
        <strain evidence="12">DSM 1384</strain>
    </source>
</reference>
<gene>
    <name evidence="11" type="primary">fhuC3</name>
    <name evidence="11" type="ORF">CLPU_8c00470</name>
</gene>
<dbReference type="GO" id="GO:0005886">
    <property type="term" value="C:plasma membrane"/>
    <property type="evidence" value="ECO:0007669"/>
    <property type="project" value="UniProtKB-SubCell"/>
</dbReference>
<evidence type="ECO:0000256" key="2">
    <source>
        <dbReference type="ARBA" id="ARBA00022448"/>
    </source>
</evidence>
<evidence type="ECO:0000256" key="5">
    <source>
        <dbReference type="ARBA" id="ARBA00022741"/>
    </source>
</evidence>
<evidence type="ECO:0000256" key="7">
    <source>
        <dbReference type="ARBA" id="ARBA00023004"/>
    </source>
</evidence>